<dbReference type="EMBL" id="JACNMF010000001">
    <property type="protein sequence ID" value="MBC3757206.1"/>
    <property type="molecule type" value="Genomic_DNA"/>
</dbReference>
<dbReference type="Proteomes" id="UP000656244">
    <property type="component" value="Unassembled WGS sequence"/>
</dbReference>
<evidence type="ECO:0000313" key="2">
    <source>
        <dbReference type="Proteomes" id="UP000656244"/>
    </source>
</evidence>
<organism evidence="1 2">
    <name type="scientific">Hyunsoonleella aquatilis</name>
    <dbReference type="NCBI Taxonomy" id="2762758"/>
    <lineage>
        <taxon>Bacteria</taxon>
        <taxon>Pseudomonadati</taxon>
        <taxon>Bacteroidota</taxon>
        <taxon>Flavobacteriia</taxon>
        <taxon>Flavobacteriales</taxon>
        <taxon>Flavobacteriaceae</taxon>
    </lineage>
</organism>
<dbReference type="PROSITE" id="PS51257">
    <property type="entry name" value="PROKAR_LIPOPROTEIN"/>
    <property type="match status" value="1"/>
</dbReference>
<gene>
    <name evidence="1" type="ORF">H7U19_02240</name>
</gene>
<evidence type="ECO:0008006" key="3">
    <source>
        <dbReference type="Google" id="ProtNLM"/>
    </source>
</evidence>
<keyword evidence="2" id="KW-1185">Reference proteome</keyword>
<comment type="caution">
    <text evidence="1">The sequence shown here is derived from an EMBL/GenBank/DDBJ whole genome shotgun (WGS) entry which is preliminary data.</text>
</comment>
<sequence length="199" mass="23580">MRFLLLSTFLLAVGCKSYPVKHNFQEVEVEESIQNPYFSDTSRDYVYRTNIEVYGKTFGGIFIVKKLGEVHHRLVFTTELGNKLFDFTFENNDFRVNYVMDDLDKKMFIRTLKRDFEILIKEHPKTFETFTLDETTIHKAIIEDAPIYYYNKEGLYQIVKTSKRKEKVRFLFTQISGNFADKIEIIHSNINLKITLKSI</sequence>
<protein>
    <recommendedName>
        <fullName evidence="3">Lipoprotein</fullName>
    </recommendedName>
</protein>
<reference evidence="1" key="1">
    <citation type="submission" date="2020-08" db="EMBL/GenBank/DDBJ databases">
        <title>Hyunsoonleella sp. strain SJ7 genome sequencing and assembly.</title>
        <authorList>
            <person name="Kim I."/>
        </authorList>
    </citation>
    <scope>NUCLEOTIDE SEQUENCE</scope>
    <source>
        <strain evidence="1">SJ7</strain>
    </source>
</reference>
<name>A0A923KFZ8_9FLAO</name>
<dbReference type="AlphaFoldDB" id="A0A923KFZ8"/>
<proteinExistence type="predicted"/>
<evidence type="ECO:0000313" key="1">
    <source>
        <dbReference type="EMBL" id="MBC3757206.1"/>
    </source>
</evidence>
<accession>A0A923KFZ8</accession>